<dbReference type="OrthoDB" id="10533146at2759"/>
<dbReference type="Proteomes" id="UP000054630">
    <property type="component" value="Unassembled WGS sequence"/>
</dbReference>
<comment type="caution">
    <text evidence="1">The sequence shown here is derived from an EMBL/GenBank/DDBJ whole genome shotgun (WGS) entry which is preliminary data.</text>
</comment>
<evidence type="ECO:0000313" key="2">
    <source>
        <dbReference type="Proteomes" id="UP000054630"/>
    </source>
</evidence>
<dbReference type="EMBL" id="JYDL01000016">
    <property type="protein sequence ID" value="KRX24617.1"/>
    <property type="molecule type" value="Genomic_DNA"/>
</dbReference>
<reference evidence="1 2" key="1">
    <citation type="submission" date="2015-01" db="EMBL/GenBank/DDBJ databases">
        <title>Evolution of Trichinella species and genotypes.</title>
        <authorList>
            <person name="Korhonen P.K."/>
            <person name="Edoardo P."/>
            <person name="Giuseppe L.R."/>
            <person name="Gasser R.B."/>
        </authorList>
    </citation>
    <scope>NUCLEOTIDE SEQUENCE [LARGE SCALE GENOMIC DNA]</scope>
    <source>
        <strain evidence="1">ISS37</strain>
    </source>
</reference>
<evidence type="ECO:0000313" key="1">
    <source>
        <dbReference type="EMBL" id="KRX24617.1"/>
    </source>
</evidence>
<organism evidence="1 2">
    <name type="scientific">Trichinella nelsoni</name>
    <dbReference type="NCBI Taxonomy" id="6336"/>
    <lineage>
        <taxon>Eukaryota</taxon>
        <taxon>Metazoa</taxon>
        <taxon>Ecdysozoa</taxon>
        <taxon>Nematoda</taxon>
        <taxon>Enoplea</taxon>
        <taxon>Dorylaimia</taxon>
        <taxon>Trichinellida</taxon>
        <taxon>Trichinellidae</taxon>
        <taxon>Trichinella</taxon>
    </lineage>
</organism>
<gene>
    <name evidence="1" type="ORF">T07_11535</name>
</gene>
<sequence length="57" mass="6539">MLLQTDLLKMKLHKTSFKICSERTPMTNGVQHCVGKSQNAKSKIQYTNKDYCTTKCN</sequence>
<protein>
    <submittedName>
        <fullName evidence="1">Uncharacterized protein</fullName>
    </submittedName>
</protein>
<keyword evidence="2" id="KW-1185">Reference proteome</keyword>
<proteinExistence type="predicted"/>
<name>A0A0V0SCW4_9BILA</name>
<dbReference type="AlphaFoldDB" id="A0A0V0SCW4"/>
<accession>A0A0V0SCW4</accession>